<dbReference type="Proteomes" id="UP000243217">
    <property type="component" value="Unassembled WGS sequence"/>
</dbReference>
<evidence type="ECO:0000256" key="3">
    <source>
        <dbReference type="ARBA" id="ARBA00022723"/>
    </source>
</evidence>
<keyword evidence="4" id="KW-0847">Vitamin C</keyword>
<reference evidence="10 11" key="1">
    <citation type="journal article" date="2014" name="Genome Biol. Evol.">
        <title>The secreted proteins of Achlya hypogyna and Thraustotheca clavata identify the ancestral oomycete secretome and reveal gene acquisitions by horizontal gene transfer.</title>
        <authorList>
            <person name="Misner I."/>
            <person name="Blouin N."/>
            <person name="Leonard G."/>
            <person name="Richards T.A."/>
            <person name="Lane C.E."/>
        </authorList>
    </citation>
    <scope>NUCLEOTIDE SEQUENCE [LARGE SCALE GENOMIC DNA]</scope>
    <source>
        <strain evidence="10 11">ATCC 34112</strain>
    </source>
</reference>
<dbReference type="EMBL" id="JNBS01002272">
    <property type="protein sequence ID" value="OQR93185.1"/>
    <property type="molecule type" value="Genomic_DNA"/>
</dbReference>
<keyword evidence="11" id="KW-1185">Reference proteome</keyword>
<dbReference type="InterPro" id="IPR019601">
    <property type="entry name" value="Oxoglutarate/Fe-dep_Oase_C"/>
</dbReference>
<accession>A0A1V9Z5B3</accession>
<evidence type="ECO:0000313" key="11">
    <source>
        <dbReference type="Proteomes" id="UP000243217"/>
    </source>
</evidence>
<dbReference type="InterPro" id="IPR006620">
    <property type="entry name" value="Pro_4_hyd_alph"/>
</dbReference>
<dbReference type="InterPro" id="IPR005123">
    <property type="entry name" value="Oxoglu/Fe-dep_dioxygenase_dom"/>
</dbReference>
<organism evidence="10 11">
    <name type="scientific">Thraustotheca clavata</name>
    <dbReference type="NCBI Taxonomy" id="74557"/>
    <lineage>
        <taxon>Eukaryota</taxon>
        <taxon>Sar</taxon>
        <taxon>Stramenopiles</taxon>
        <taxon>Oomycota</taxon>
        <taxon>Saprolegniomycetes</taxon>
        <taxon>Saprolegniales</taxon>
        <taxon>Achlyaceae</taxon>
        <taxon>Thraustotheca</taxon>
    </lineage>
</organism>
<dbReference type="GO" id="GO:0031418">
    <property type="term" value="F:L-ascorbic acid binding"/>
    <property type="evidence" value="ECO:0007669"/>
    <property type="project" value="UniProtKB-KW"/>
</dbReference>
<dbReference type="InterPro" id="IPR051842">
    <property type="entry name" value="uS12_prolyl_hydroxylase"/>
</dbReference>
<evidence type="ECO:0000259" key="9">
    <source>
        <dbReference type="PROSITE" id="PS51471"/>
    </source>
</evidence>
<dbReference type="AlphaFoldDB" id="A0A1V9Z5B3"/>
<dbReference type="Pfam" id="PF10637">
    <property type="entry name" value="Ofd1_CTDD"/>
    <property type="match status" value="1"/>
</dbReference>
<proteinExistence type="inferred from homology"/>
<dbReference type="Gene3D" id="3.60.130.20">
    <property type="entry name" value="Oxoglutarate/iron-dependent oxygenase, C-terminal degradation domain"/>
    <property type="match status" value="1"/>
</dbReference>
<dbReference type="Gene3D" id="2.60.120.620">
    <property type="entry name" value="q2cbj1_9rhob like domain"/>
    <property type="match status" value="1"/>
</dbReference>
<keyword evidence="3" id="KW-0479">Metal-binding</keyword>
<dbReference type="PANTHER" id="PTHR12117">
    <property type="entry name" value="HISTONE ACETYLTRANSFERASE COMPLEX"/>
    <property type="match status" value="1"/>
</dbReference>
<dbReference type="Pfam" id="PF13661">
    <property type="entry name" value="2OG-FeII_Oxy_4"/>
    <property type="match status" value="1"/>
</dbReference>
<evidence type="ECO:0000256" key="7">
    <source>
        <dbReference type="ARBA" id="ARBA00023004"/>
    </source>
</evidence>
<comment type="similarity">
    <text evidence="2">Belongs to the TPA1 family.</text>
</comment>
<evidence type="ECO:0000256" key="6">
    <source>
        <dbReference type="ARBA" id="ARBA00023002"/>
    </source>
</evidence>
<comment type="caution">
    <text evidence="10">The sequence shown here is derived from an EMBL/GenBank/DDBJ whole genome shotgun (WGS) entry which is preliminary data.</text>
</comment>
<evidence type="ECO:0000256" key="4">
    <source>
        <dbReference type="ARBA" id="ARBA00022896"/>
    </source>
</evidence>
<name>A0A1V9Z5B3_9STRA</name>
<dbReference type="PANTHER" id="PTHR12117:SF0">
    <property type="entry name" value="PROLYL 3-HYDROXYLASE OGFOD1"/>
    <property type="match status" value="1"/>
</dbReference>
<dbReference type="InterPro" id="IPR043044">
    <property type="entry name" value="TPA1/Ofd1_C"/>
</dbReference>
<keyword evidence="7" id="KW-0408">Iron</keyword>
<sequence length="540" mass="60880">MAERANKKLKVETAVLDPQLLSTPKAQRKEIQDKYVATKPYPHYQIPILCTKEHMNKVHNECVTHLQGNYKETDLFKLYQTIDLGNLKHTDDVAKNLPSLLQLRDALYGEEFRQYIQDITGCPKLTEKVDCAANVYMAGCHLLPHDDVISTRCVSYVIYLSDPEDTWTAQDGGQLEIYPEMESNKRVPDLIPTAFALPSYNTMALFTVIPGVSFHSVQEVYADKPRLSIQGWFHQEAIPSGVEEATNEQIKVFSALESPFAELSMDIVQEPQLTNDDITLLKKFINPIYLGKSTIQMIQKSFQDNGSLQLHDFLHTDFAESISIATNAADQRSKLGNGKIPQYKAGYGKQWEPRGPVHLQRYLEYMGKGDDSEEATAGELLAFVKENLFASPPFQKFIWLITGFLPTSVRQQVRRFRAGLDYTLAHKQSCQESTLLDLVLCFVDTNSTDAQEAWSSGDVGGFECFMSAEEDGLGDVAKGLEDEDNELIVTVHALNNALNLGLHDENTMKFVKFLSARAPSSRWDVKVEYEIAQVELEQDD</sequence>
<evidence type="ECO:0000256" key="2">
    <source>
        <dbReference type="ARBA" id="ARBA00007443"/>
    </source>
</evidence>
<comment type="cofactor">
    <cofactor evidence="1">
        <name>L-ascorbate</name>
        <dbReference type="ChEBI" id="CHEBI:38290"/>
    </cofactor>
</comment>
<evidence type="ECO:0000313" key="10">
    <source>
        <dbReference type="EMBL" id="OQR93185.1"/>
    </source>
</evidence>
<comment type="catalytic activity">
    <reaction evidence="8">
        <text>[ribosomal protein uS12]-L-proline + 2-oxoglutarate + O2 = [ribosomal protein uS12]-(3S)-3-hydroxy-L-proline + succinate + CO2</text>
        <dbReference type="Rhea" id="RHEA:54156"/>
        <dbReference type="Rhea" id="RHEA-COMP:13816"/>
        <dbReference type="Rhea" id="RHEA-COMP:13818"/>
        <dbReference type="ChEBI" id="CHEBI:15379"/>
        <dbReference type="ChEBI" id="CHEBI:16526"/>
        <dbReference type="ChEBI" id="CHEBI:16810"/>
        <dbReference type="ChEBI" id="CHEBI:30031"/>
        <dbReference type="ChEBI" id="CHEBI:50342"/>
        <dbReference type="ChEBI" id="CHEBI:85428"/>
    </reaction>
</comment>
<keyword evidence="6" id="KW-0560">Oxidoreductase</keyword>
<evidence type="ECO:0000256" key="5">
    <source>
        <dbReference type="ARBA" id="ARBA00022964"/>
    </source>
</evidence>
<protein>
    <recommendedName>
        <fullName evidence="9">Fe2OG dioxygenase domain-containing protein</fullName>
    </recommendedName>
</protein>
<dbReference type="GO" id="GO:0005506">
    <property type="term" value="F:iron ion binding"/>
    <property type="evidence" value="ECO:0007669"/>
    <property type="project" value="InterPro"/>
</dbReference>
<dbReference type="GO" id="GO:0031543">
    <property type="term" value="F:peptidyl-proline dioxygenase activity"/>
    <property type="evidence" value="ECO:0007669"/>
    <property type="project" value="UniProtKB-ARBA"/>
</dbReference>
<evidence type="ECO:0000256" key="8">
    <source>
        <dbReference type="ARBA" id="ARBA00047444"/>
    </source>
</evidence>
<dbReference type="STRING" id="74557.A0A1V9Z5B3"/>
<evidence type="ECO:0000256" key="1">
    <source>
        <dbReference type="ARBA" id="ARBA00001961"/>
    </source>
</evidence>
<feature type="domain" description="Fe2OG dioxygenase" evidence="9">
    <location>
        <begin position="127"/>
        <end position="235"/>
    </location>
</feature>
<dbReference type="OrthoDB" id="430522at2759"/>
<dbReference type="SMART" id="SM00702">
    <property type="entry name" value="P4Hc"/>
    <property type="match status" value="1"/>
</dbReference>
<gene>
    <name evidence="10" type="ORF">THRCLA_08503</name>
</gene>
<dbReference type="PROSITE" id="PS51471">
    <property type="entry name" value="FE2OG_OXY"/>
    <property type="match status" value="1"/>
</dbReference>
<dbReference type="InterPro" id="IPR039558">
    <property type="entry name" value="TPA1/OFD1_N"/>
</dbReference>
<keyword evidence="5" id="KW-0223">Dioxygenase</keyword>